<organism evidence="1 2">
    <name type="scientific">Salirhabdus euzebyi</name>
    <dbReference type="NCBI Taxonomy" id="394506"/>
    <lineage>
        <taxon>Bacteria</taxon>
        <taxon>Bacillati</taxon>
        <taxon>Bacillota</taxon>
        <taxon>Bacilli</taxon>
        <taxon>Bacillales</taxon>
        <taxon>Bacillaceae</taxon>
        <taxon>Salirhabdus</taxon>
    </lineage>
</organism>
<protein>
    <recommendedName>
        <fullName evidence="3">DUF1450 domain-containing protein</fullName>
    </recommendedName>
</protein>
<name>A0A841Q5Z4_9BACI</name>
<dbReference type="EMBL" id="JACHGH010000006">
    <property type="protein sequence ID" value="MBB6453899.1"/>
    <property type="molecule type" value="Genomic_DNA"/>
</dbReference>
<dbReference type="AlphaFoldDB" id="A0A841Q5Z4"/>
<evidence type="ECO:0008006" key="3">
    <source>
        <dbReference type="Google" id="ProtNLM"/>
    </source>
</evidence>
<proteinExistence type="predicted"/>
<dbReference type="Proteomes" id="UP000581688">
    <property type="component" value="Unassembled WGS sequence"/>
</dbReference>
<comment type="caution">
    <text evidence="1">The sequence shown here is derived from an EMBL/GenBank/DDBJ whole genome shotgun (WGS) entry which is preliminary data.</text>
</comment>
<evidence type="ECO:0000313" key="1">
    <source>
        <dbReference type="EMBL" id="MBB6453899.1"/>
    </source>
</evidence>
<gene>
    <name evidence="1" type="ORF">HNQ94_002350</name>
</gene>
<evidence type="ECO:0000313" key="2">
    <source>
        <dbReference type="Proteomes" id="UP000581688"/>
    </source>
</evidence>
<accession>A0A841Q5Z4</accession>
<reference evidence="1 2" key="1">
    <citation type="submission" date="2020-08" db="EMBL/GenBank/DDBJ databases">
        <title>Genomic Encyclopedia of Type Strains, Phase IV (KMG-IV): sequencing the most valuable type-strain genomes for metagenomic binning, comparative biology and taxonomic classification.</title>
        <authorList>
            <person name="Goeker M."/>
        </authorList>
    </citation>
    <scope>NUCLEOTIDE SEQUENCE [LARGE SCALE GENOMIC DNA]</scope>
    <source>
        <strain evidence="1 2">DSM 19612</strain>
    </source>
</reference>
<sequence>MGNVFRICDECRTPNAKTLTQKRKQIDPDAEIEVGCQSYCGPGLKRHLHL</sequence>
<keyword evidence="2" id="KW-1185">Reference proteome</keyword>